<feature type="coiled-coil region" evidence="1">
    <location>
        <begin position="90"/>
        <end position="127"/>
    </location>
</feature>
<keyword evidence="3" id="KW-1185">Reference proteome</keyword>
<evidence type="ECO:0000313" key="4">
    <source>
        <dbReference type="WBParaSite" id="Minc3s00139g05800"/>
    </source>
</evidence>
<dbReference type="WBParaSite" id="Minc3s00139g05800">
    <property type="protein sequence ID" value="Minc3s00139g05800"/>
    <property type="gene ID" value="Minc3s00139g05800"/>
</dbReference>
<proteinExistence type="predicted"/>
<dbReference type="PROSITE" id="PS00028">
    <property type="entry name" value="ZINC_FINGER_C2H2_1"/>
    <property type="match status" value="1"/>
</dbReference>
<feature type="domain" description="C2H2-type" evidence="2">
    <location>
        <begin position="308"/>
        <end position="330"/>
    </location>
</feature>
<evidence type="ECO:0000313" key="3">
    <source>
        <dbReference type="Proteomes" id="UP000887563"/>
    </source>
</evidence>
<evidence type="ECO:0000259" key="2">
    <source>
        <dbReference type="PROSITE" id="PS00028"/>
    </source>
</evidence>
<organism evidence="3 4">
    <name type="scientific">Meloidogyne incognita</name>
    <name type="common">Southern root-knot nematode worm</name>
    <name type="synonym">Oxyuris incognita</name>
    <dbReference type="NCBI Taxonomy" id="6306"/>
    <lineage>
        <taxon>Eukaryota</taxon>
        <taxon>Metazoa</taxon>
        <taxon>Ecdysozoa</taxon>
        <taxon>Nematoda</taxon>
        <taxon>Chromadorea</taxon>
        <taxon>Rhabditida</taxon>
        <taxon>Tylenchina</taxon>
        <taxon>Tylenchomorpha</taxon>
        <taxon>Tylenchoidea</taxon>
        <taxon>Meloidogynidae</taxon>
        <taxon>Meloidogyninae</taxon>
        <taxon>Meloidogyne</taxon>
        <taxon>Meloidogyne incognita group</taxon>
    </lineage>
</organism>
<reference evidence="4" key="1">
    <citation type="submission" date="2022-11" db="UniProtKB">
        <authorList>
            <consortium name="WormBaseParasite"/>
        </authorList>
    </citation>
    <scope>IDENTIFICATION</scope>
</reference>
<dbReference type="AlphaFoldDB" id="A0A914KYM9"/>
<keyword evidence="1" id="KW-0175">Coiled coil</keyword>
<evidence type="ECO:0000256" key="1">
    <source>
        <dbReference type="SAM" id="Coils"/>
    </source>
</evidence>
<dbReference type="Proteomes" id="UP000887563">
    <property type="component" value="Unplaced"/>
</dbReference>
<name>A0A914KYM9_MELIC</name>
<sequence>MFQQKQQFKAISLELLVDIFKSVCGYPDIIIKEEVEVIKEGMNISKIKQKCFIFRIKFVKNIFISSTIINIFCREVLHKKLKLFKHTTKMDQNKKDLAQHKINLKRLQVQEEELQQQQIDLNTKKQNIAMQKLEEEGIIRELERQEKEKEAGGASSFHMVNLPLGQSAADFSNQHAWGWQQPEEMCGLIDQYGRCVTYSTSLNEQNSSGFWTHLLPQQVYMPVPFYQQNTVADASLNVGHDVSGLSTNLLPNVVQQFAGSSTTFVQNVGQDVSGSSTNFGQPNLFSQSFPQTATKAKLQKPDQPRIPCTVPGCGKVCVSELGLSIHLSKHSKDNEKKQNQQP</sequence>
<accession>A0A914KYM9</accession>
<dbReference type="InterPro" id="IPR013087">
    <property type="entry name" value="Znf_C2H2_type"/>
</dbReference>
<protein>
    <submittedName>
        <fullName evidence="4">C2H2-type domain-containing protein</fullName>
    </submittedName>
</protein>